<dbReference type="InterPro" id="IPR007822">
    <property type="entry name" value="LANC-like"/>
</dbReference>
<dbReference type="Proteomes" id="UP000198599">
    <property type="component" value="Unassembled WGS sequence"/>
</dbReference>
<feature type="binding site" evidence="1">
    <location>
        <position position="945"/>
    </location>
    <ligand>
        <name>Zn(2+)</name>
        <dbReference type="ChEBI" id="CHEBI:29105"/>
    </ligand>
</feature>
<gene>
    <name evidence="3" type="ORF">SAMN04487859_11946</name>
</gene>
<name>A0A1I5FBZ3_9RHOB</name>
<dbReference type="Gene3D" id="1.50.10.20">
    <property type="match status" value="1"/>
</dbReference>
<dbReference type="InterPro" id="IPR017146">
    <property type="entry name" value="Lanti_2_LanM"/>
</dbReference>
<feature type="binding site" evidence="1">
    <location>
        <position position="899"/>
    </location>
    <ligand>
        <name>Zn(2+)</name>
        <dbReference type="ChEBI" id="CHEBI:29105"/>
    </ligand>
</feature>
<organism evidence="3 4">
    <name type="scientific">Roseovarius lutimaris</name>
    <dbReference type="NCBI Taxonomy" id="1005928"/>
    <lineage>
        <taxon>Bacteria</taxon>
        <taxon>Pseudomonadati</taxon>
        <taxon>Pseudomonadota</taxon>
        <taxon>Alphaproteobacteria</taxon>
        <taxon>Rhodobacterales</taxon>
        <taxon>Roseobacteraceae</taxon>
        <taxon>Roseovarius</taxon>
    </lineage>
</organism>
<reference evidence="4" key="1">
    <citation type="submission" date="2016-10" db="EMBL/GenBank/DDBJ databases">
        <authorList>
            <person name="Varghese N."/>
            <person name="Submissions S."/>
        </authorList>
    </citation>
    <scope>NUCLEOTIDE SEQUENCE [LARGE SCALE GENOMIC DNA]</scope>
    <source>
        <strain evidence="4">DSM 28463</strain>
    </source>
</reference>
<dbReference type="CDD" id="cd04792">
    <property type="entry name" value="LanM-like"/>
    <property type="match status" value="1"/>
</dbReference>
<dbReference type="PIRSF" id="PIRSF037228">
    <property type="entry name" value="Lant_mod_RumM"/>
    <property type="match status" value="1"/>
</dbReference>
<keyword evidence="1" id="KW-0479">Metal-binding</keyword>
<protein>
    <submittedName>
        <fullName evidence="3">Type 2 lantibiotic biosynthesis protein LanM</fullName>
    </submittedName>
</protein>
<dbReference type="InterPro" id="IPR025410">
    <property type="entry name" value="Lant_dehyd"/>
</dbReference>
<sequence length="1043" mass="113712">MQRRLAWDNLTEDEFETWLQGISTSRDDEPIGWQQALQECSEALRSSWDMPLLPVEHGMDRPFVDLWWPIRCRAVAHLEDAFRSGTGRLEVAPLAFGQLADALLDRLCSIADQVLWDSFSADRGAGAMLMAHLGAAEDASRALARDHYEAFIRRHRRDGLTELLAEFPVLGRFVGTAYALWFQGCIEMLQRICADRAVLNAKFAVPTDLPLSAVKQGLSDPHNGGRAVAVLSFAAPDAAPVNLVYKPKDMGVDAAYQAVLCDLNANSDLAPLRTLVIHTGDGYGYMEYVPHRFCADNDELDRFYTNAGRLTALLHLLGCTDCHYENLIACGDQLLLIDTETLLEAELPDHIGAASSHPEAAIPSDLWKRFDGSVLRSGLMPQWMFVGGARQPMDISALGIAPPDKAEKLADGWLGLNTDGMLPGRVPRLAEVPTSLPVGVGQSNPFSRHLDAFTGGFSTQCHALSGLRERWLATDGVLSLFADLPRRIVLRATRVYFAIQRQQLEPAALRSSCAQAMKLEQLARSFLLAETRPLHWPVFAAEVQQMQQLDIPFFTHKIDGHALTLGATGQSLPGFIRTSGLRAACDRLLNLDAAEIEFQLRLIRGTVEAHQGRSQTEAAAGPEHVDDPLLASKASFQDAREPVRRIAERLMELSIRDPRGDVEWLGLDLGIDGKSFSYRPVGPSLYSGSIGVACLLHTLRAQSVPVANADTVSAAILKPLRDLVDQSTADGQRRWWRDQPLGLGGCGGILLALVQLGEQRIAQRLLAAALPKYIEADRQLDVIGGCAGLIGPLLTLGTEQAVQMAILAGDQLIARQSGHGAWNSPSKHPPLLGFSHGTAGYSAALARLHCMTQEPRFRIAAAKALAYERAHFSTENGNWPDFRSVRKDGDAPHFMVGWCHGAPGVALGRACLWGTALWDEHCAEEIAIALKTTVEKRSLRADHLCCGTLGLMVVLDALATGPWPIEHGLRSHCIEIAAAHRQSALRRSMSDPVALRCFDTNDGSLTLPGFFTGLSGMSLALLEDRQSRAAVSQLISAGLWPDL</sequence>
<dbReference type="SMART" id="SM01260">
    <property type="entry name" value="LANC_like"/>
    <property type="match status" value="1"/>
</dbReference>
<dbReference type="AlphaFoldDB" id="A0A1I5FBZ3"/>
<evidence type="ECO:0000313" key="4">
    <source>
        <dbReference type="Proteomes" id="UP000198599"/>
    </source>
</evidence>
<dbReference type="STRING" id="1005928.SAMN04487859_11946"/>
<accession>A0A1I5FBZ3</accession>
<dbReference type="NCBIfam" id="TIGR03897">
    <property type="entry name" value="lanti_2_LanM"/>
    <property type="match status" value="1"/>
</dbReference>
<dbReference type="EMBL" id="FOVP01000019">
    <property type="protein sequence ID" value="SFO21210.1"/>
    <property type="molecule type" value="Genomic_DNA"/>
</dbReference>
<dbReference type="GO" id="GO:0031179">
    <property type="term" value="P:peptide modification"/>
    <property type="evidence" value="ECO:0007669"/>
    <property type="project" value="InterPro"/>
</dbReference>
<evidence type="ECO:0000256" key="1">
    <source>
        <dbReference type="PIRSR" id="PIRSR607822-1"/>
    </source>
</evidence>
<dbReference type="PRINTS" id="PR01950">
    <property type="entry name" value="LANCSUPER"/>
</dbReference>
<keyword evidence="4" id="KW-1185">Reference proteome</keyword>
<dbReference type="Pfam" id="PF05147">
    <property type="entry name" value="LANC_like"/>
    <property type="match status" value="1"/>
</dbReference>
<dbReference type="Pfam" id="PF13575">
    <property type="entry name" value="DUF4135"/>
    <property type="match status" value="1"/>
</dbReference>
<proteinExistence type="predicted"/>
<feature type="domain" description="Lantibiotic biosynthesis protein dehydration" evidence="2">
    <location>
        <begin position="167"/>
        <end position="556"/>
    </location>
</feature>
<dbReference type="GO" id="GO:0046872">
    <property type="term" value="F:metal ion binding"/>
    <property type="evidence" value="ECO:0007669"/>
    <property type="project" value="UniProtKB-KW"/>
</dbReference>
<dbReference type="SUPFAM" id="SSF158745">
    <property type="entry name" value="LanC-like"/>
    <property type="match status" value="1"/>
</dbReference>
<evidence type="ECO:0000313" key="3">
    <source>
        <dbReference type="EMBL" id="SFO21210.1"/>
    </source>
</evidence>
<evidence type="ECO:0000259" key="2">
    <source>
        <dbReference type="Pfam" id="PF13575"/>
    </source>
</evidence>
<keyword evidence="1" id="KW-0862">Zinc</keyword>